<reference evidence="1 2" key="1">
    <citation type="submission" date="2019-09" db="EMBL/GenBank/DDBJ databases">
        <authorList>
            <person name="Cao W.R."/>
        </authorList>
    </citation>
    <scope>NUCLEOTIDE SEQUENCE [LARGE SCALE GENOMIC DNA]</scope>
    <source>
        <strain evidence="2">a4</strain>
    </source>
</reference>
<sequence length="62" mass="6674">MKKSILNIGNALNKAEQKTINGGGYIVRCNAGASGCPCDCYIDIDGECVTDLSRRSEPCQDY</sequence>
<protein>
    <recommendedName>
        <fullName evidence="3">Bacteriocin</fullName>
    </recommendedName>
</protein>
<dbReference type="AlphaFoldDB" id="A0A7J5AC07"/>
<comment type="caution">
    <text evidence="1">The sequence shown here is derived from an EMBL/GenBank/DDBJ whole genome shotgun (WGS) entry which is preliminary data.</text>
</comment>
<dbReference type="OrthoDB" id="1191322at2"/>
<dbReference type="Proteomes" id="UP000467305">
    <property type="component" value="Unassembled WGS sequence"/>
</dbReference>
<gene>
    <name evidence="1" type="ORF">F7018_13230</name>
</gene>
<accession>A0A7J5AC07</accession>
<proteinExistence type="predicted"/>
<evidence type="ECO:0000313" key="2">
    <source>
        <dbReference type="Proteomes" id="UP000467305"/>
    </source>
</evidence>
<dbReference type="RefSeq" id="WP_150900556.1">
    <property type="nucleotide sequence ID" value="NZ_WAAU01000025.1"/>
</dbReference>
<evidence type="ECO:0008006" key="3">
    <source>
        <dbReference type="Google" id="ProtNLM"/>
    </source>
</evidence>
<evidence type="ECO:0000313" key="1">
    <source>
        <dbReference type="EMBL" id="KAB1155107.1"/>
    </source>
</evidence>
<dbReference type="EMBL" id="WAAU01000025">
    <property type="protein sequence ID" value="KAB1155107.1"/>
    <property type="molecule type" value="Genomic_DNA"/>
</dbReference>
<name>A0A7J5AC07_9FLAO</name>
<organism evidence="1 2">
    <name type="scientific">Tenacibaculum aiptasiae</name>
    <dbReference type="NCBI Taxonomy" id="426481"/>
    <lineage>
        <taxon>Bacteria</taxon>
        <taxon>Pseudomonadati</taxon>
        <taxon>Bacteroidota</taxon>
        <taxon>Flavobacteriia</taxon>
        <taxon>Flavobacteriales</taxon>
        <taxon>Flavobacteriaceae</taxon>
        <taxon>Tenacibaculum</taxon>
    </lineage>
</organism>
<keyword evidence="2" id="KW-1185">Reference proteome</keyword>